<keyword evidence="2" id="KW-1185">Reference proteome</keyword>
<dbReference type="AlphaFoldDB" id="A0A7W6RFU4"/>
<dbReference type="EMBL" id="JACIGK010000034">
    <property type="protein sequence ID" value="MBB4267789.1"/>
    <property type="molecule type" value="Genomic_DNA"/>
</dbReference>
<proteinExistence type="predicted"/>
<dbReference type="Proteomes" id="UP000554286">
    <property type="component" value="Unassembled WGS sequence"/>
</dbReference>
<name>A0A7W6RFU4_9PROT</name>
<organism evidence="1 2">
    <name type="scientific">Roseospira visakhapatnamensis</name>
    <dbReference type="NCBI Taxonomy" id="390880"/>
    <lineage>
        <taxon>Bacteria</taxon>
        <taxon>Pseudomonadati</taxon>
        <taxon>Pseudomonadota</taxon>
        <taxon>Alphaproteobacteria</taxon>
        <taxon>Rhodospirillales</taxon>
        <taxon>Rhodospirillaceae</taxon>
        <taxon>Roseospira</taxon>
    </lineage>
</organism>
<sequence>MKAPAYLPMRHAAAWVAFWSEYPRKEGKAAAREVFAILTADTGPAGGVDPEFLVRAAGRYADQCRERRLDVVYVAHAKTWLRQRRFEDEAFQDPLVAAAGRSAATDDGPNAHWWPVFRDAGMTRSAWDHWIAPCRIDGTADGGVTIVAPSPFHANWLVTRLDLVLHRACGGMPDIEVM</sequence>
<evidence type="ECO:0000313" key="2">
    <source>
        <dbReference type="Proteomes" id="UP000554286"/>
    </source>
</evidence>
<protein>
    <submittedName>
        <fullName evidence="1">Uncharacterized protein</fullName>
    </submittedName>
</protein>
<accession>A0A7W6RFU4</accession>
<reference evidence="1 2" key="1">
    <citation type="submission" date="2020-08" db="EMBL/GenBank/DDBJ databases">
        <title>Genome sequencing of Purple Non-Sulfur Bacteria from various extreme environments.</title>
        <authorList>
            <person name="Mayer M."/>
        </authorList>
    </citation>
    <scope>NUCLEOTIDE SEQUENCE [LARGE SCALE GENOMIC DNA]</scope>
    <source>
        <strain evidence="1 2">JA131</strain>
    </source>
</reference>
<comment type="caution">
    <text evidence="1">The sequence shown here is derived from an EMBL/GenBank/DDBJ whole genome shotgun (WGS) entry which is preliminary data.</text>
</comment>
<evidence type="ECO:0000313" key="1">
    <source>
        <dbReference type="EMBL" id="MBB4267789.1"/>
    </source>
</evidence>
<dbReference type="RefSeq" id="WP_184047806.1">
    <property type="nucleotide sequence ID" value="NZ_JACIGK010000034.1"/>
</dbReference>
<gene>
    <name evidence="1" type="ORF">GGD89_003439</name>
</gene>